<organism evidence="2 3">
    <name type="scientific">Bacteroides eggerthii</name>
    <dbReference type="NCBI Taxonomy" id="28111"/>
    <lineage>
        <taxon>Bacteria</taxon>
        <taxon>Pseudomonadati</taxon>
        <taxon>Bacteroidota</taxon>
        <taxon>Bacteroidia</taxon>
        <taxon>Bacteroidales</taxon>
        <taxon>Bacteroidaceae</taxon>
        <taxon>Bacteroides</taxon>
    </lineage>
</organism>
<gene>
    <name evidence="2" type="ORF">NCTC11155_01928</name>
</gene>
<dbReference type="GeneID" id="93071821"/>
<dbReference type="OrthoDB" id="979271at2"/>
<keyword evidence="1" id="KW-1133">Transmembrane helix</keyword>
<dbReference type="InterPro" id="IPR019734">
    <property type="entry name" value="TPR_rpt"/>
</dbReference>
<keyword evidence="1" id="KW-0472">Membrane</keyword>
<dbReference type="Pfam" id="PF13174">
    <property type="entry name" value="TPR_6"/>
    <property type="match status" value="1"/>
</dbReference>
<dbReference type="Proteomes" id="UP000254424">
    <property type="component" value="Unassembled WGS sequence"/>
</dbReference>
<reference evidence="2 3" key="1">
    <citation type="submission" date="2018-06" db="EMBL/GenBank/DDBJ databases">
        <authorList>
            <consortium name="Pathogen Informatics"/>
            <person name="Doyle S."/>
        </authorList>
    </citation>
    <scope>NUCLEOTIDE SEQUENCE [LARGE SCALE GENOMIC DNA]</scope>
    <source>
        <strain evidence="2 3">NCTC11155</strain>
    </source>
</reference>
<evidence type="ECO:0000313" key="2">
    <source>
        <dbReference type="EMBL" id="SUV29936.1"/>
    </source>
</evidence>
<accession>A0A380YPA3</accession>
<name>A0A380YPA3_9BACE</name>
<protein>
    <submittedName>
        <fullName evidence="2">Anaphase-promoting complex, cyclosome, subunit 3</fullName>
    </submittedName>
</protein>
<sequence length="211" mass="24256">MDTQNDNIEDLIAKTIRKAGYEKDMRDLETLKAFTANIKRRNRIRRLLISVTSVAALLALLFSLNIYHDNRIMDNAFITYYAPLEYDQELVSRGSDSVSSELMSAMNAYLKKDYKIALQEFNSIQSIDNNFLIYKAICLIETKQLPEAINLLEQLVSDGEGTEYYQQAYWYLAISLLRNHEKEEAMQVLEKIVNTAGIYGNEASTLIKCLK</sequence>
<dbReference type="AlphaFoldDB" id="A0A380YPA3"/>
<evidence type="ECO:0000313" key="3">
    <source>
        <dbReference type="Proteomes" id="UP000254424"/>
    </source>
</evidence>
<dbReference type="InterPro" id="IPR011990">
    <property type="entry name" value="TPR-like_helical_dom_sf"/>
</dbReference>
<evidence type="ECO:0000256" key="1">
    <source>
        <dbReference type="SAM" id="Phobius"/>
    </source>
</evidence>
<dbReference type="EMBL" id="UFSX01000001">
    <property type="protein sequence ID" value="SUV29936.1"/>
    <property type="molecule type" value="Genomic_DNA"/>
</dbReference>
<dbReference type="SUPFAM" id="SSF48452">
    <property type="entry name" value="TPR-like"/>
    <property type="match status" value="1"/>
</dbReference>
<feature type="transmembrane region" description="Helical" evidence="1">
    <location>
        <begin position="47"/>
        <end position="67"/>
    </location>
</feature>
<dbReference type="STRING" id="483216.BACEGG_01877"/>
<dbReference type="Gene3D" id="1.25.40.10">
    <property type="entry name" value="Tetratricopeptide repeat domain"/>
    <property type="match status" value="1"/>
</dbReference>
<keyword evidence="1" id="KW-0812">Transmembrane</keyword>
<dbReference type="RefSeq" id="WP_004290175.1">
    <property type="nucleotide sequence ID" value="NZ_CABKNQ010000018.1"/>
</dbReference>
<proteinExistence type="predicted"/>